<sequence>MTLTPKLTQEIRAPTCLSASHKLNMRSTFSGTLSLLLFSHTSPSAQCASQYRCCSALNSSICLVNIVGTVPY</sequence>
<dbReference type="EMBL" id="KV441469">
    <property type="protein sequence ID" value="OAG26416.1"/>
    <property type="molecule type" value="Genomic_DNA"/>
</dbReference>
<evidence type="ECO:0000313" key="2">
    <source>
        <dbReference type="Proteomes" id="UP000077248"/>
    </source>
</evidence>
<dbReference type="AlphaFoldDB" id="A0A177E3X0"/>
<dbReference type="GeneID" id="29117427"/>
<reference evidence="1 2" key="1">
    <citation type="submission" date="2016-05" db="EMBL/GenBank/DDBJ databases">
        <title>Comparative analysis of secretome profiles of manganese(II)-oxidizing ascomycete fungi.</title>
        <authorList>
            <consortium name="DOE Joint Genome Institute"/>
            <person name="Zeiner C.A."/>
            <person name="Purvine S.O."/>
            <person name="Zink E.M."/>
            <person name="Wu S."/>
            <person name="Pasa-Tolic L."/>
            <person name="Chaput D.L."/>
            <person name="Haridas S."/>
            <person name="Grigoriev I.V."/>
            <person name="Santelli C.M."/>
            <person name="Hansel C.M."/>
        </authorList>
    </citation>
    <scope>NUCLEOTIDE SEQUENCE [LARGE SCALE GENOMIC DNA]</scope>
    <source>
        <strain evidence="1 2">SRC1lrK2f</strain>
    </source>
</reference>
<evidence type="ECO:0008006" key="3">
    <source>
        <dbReference type="Google" id="ProtNLM"/>
    </source>
</evidence>
<dbReference type="VEuPathDB" id="FungiDB:CC77DRAFT_47166"/>
<protein>
    <recommendedName>
        <fullName evidence="3">Hydrophobin</fullName>
    </recommendedName>
</protein>
<dbReference type="KEGG" id="aalt:CC77DRAFT_47166"/>
<organism evidence="1 2">
    <name type="scientific">Alternaria alternata</name>
    <name type="common">Alternaria rot fungus</name>
    <name type="synonym">Torula alternata</name>
    <dbReference type="NCBI Taxonomy" id="5599"/>
    <lineage>
        <taxon>Eukaryota</taxon>
        <taxon>Fungi</taxon>
        <taxon>Dikarya</taxon>
        <taxon>Ascomycota</taxon>
        <taxon>Pezizomycotina</taxon>
        <taxon>Dothideomycetes</taxon>
        <taxon>Pleosporomycetidae</taxon>
        <taxon>Pleosporales</taxon>
        <taxon>Pleosporineae</taxon>
        <taxon>Pleosporaceae</taxon>
        <taxon>Alternaria</taxon>
        <taxon>Alternaria sect. Alternaria</taxon>
        <taxon>Alternaria alternata complex</taxon>
    </lineage>
</organism>
<gene>
    <name evidence="1" type="ORF">CC77DRAFT_47166</name>
</gene>
<evidence type="ECO:0000313" key="1">
    <source>
        <dbReference type="EMBL" id="OAG26416.1"/>
    </source>
</evidence>
<name>A0A177E3X0_ALTAL</name>
<proteinExistence type="predicted"/>
<dbReference type="RefSeq" id="XP_018391837.1">
    <property type="nucleotide sequence ID" value="XM_018531833.1"/>
</dbReference>
<keyword evidence="2" id="KW-1185">Reference proteome</keyword>
<dbReference type="Proteomes" id="UP000077248">
    <property type="component" value="Unassembled WGS sequence"/>
</dbReference>
<accession>A0A177E3X0</accession>